<evidence type="ECO:0000256" key="4">
    <source>
        <dbReference type="ARBA" id="ARBA00022759"/>
    </source>
</evidence>
<feature type="region of interest" description="Disordered" evidence="7">
    <location>
        <begin position="209"/>
        <end position="230"/>
    </location>
</feature>
<accession>A0A6L2JE80</accession>
<gene>
    <name evidence="9" type="ORF">Tci_007184</name>
</gene>
<comment type="caution">
    <text evidence="9">The sequence shown here is derived from an EMBL/GenBank/DDBJ whole genome shotgun (WGS) entry which is preliminary data.</text>
</comment>
<dbReference type="PANTHER" id="PTHR48475:SF1">
    <property type="entry name" value="RNASE H TYPE-1 DOMAIN-CONTAINING PROTEIN"/>
    <property type="match status" value="1"/>
</dbReference>
<keyword evidence="1" id="KW-0808">Transferase</keyword>
<evidence type="ECO:0000256" key="6">
    <source>
        <dbReference type="ARBA" id="ARBA00022918"/>
    </source>
</evidence>
<dbReference type="Gene3D" id="3.30.420.10">
    <property type="entry name" value="Ribonuclease H-like superfamily/Ribonuclease H"/>
    <property type="match status" value="1"/>
</dbReference>
<sequence>MKDLGQDMYQYIPRKRIFLLEEWSLLKEHNGRGNVSPIHLSFDDVKDQTRVWTVVTGKEIGDADLKRPFKEAVKTPLTRRIIEFAGLEFKMPANIKLYDGTTDPKDHLSRFSSAANSGKWPMPVWCHQTEITKIVRKANETLVDFKERWVETGFITGVLEVMKISSFMDAHKCPELAKRYSDKVPKTVDEIMTRLDDFVRSKEAFVNTKLPKEKRQRQRGRGNTNERNAGKDKIINMIRSWPDDKKQKSVERDESWMKTPIVFPPFSMEDTSDEVTVEMYPNGLGRFHRGSGEADGKDRVRETGQNTLREEEGQERLGLTEQTLVNPTYPDQLVMIGGNLSEGCNDQLKTLLKKSMDVFVQELADMTGITRRVIEHSLNVNPSIKPVAQKRRVMASDRTQEVIKEVGEWMNAGIVRPEEMMYMYLAAATEAVSTVLLTERNGKKCSIHYVSRTLNEAKRNYAPLEKLAPSLLHMSRRLRRYFEAHPIKVISDQPQENTKKAQASGKLAKYSVELRAYNISYEPRNAIKGQFLADFLSEALVGTPPEEFFRMPVEMQNKDDIKQWTLFIDGASNNKGSGSGLVLISPSGRLEIGGESDQRKLRGKQHQHDQIPSHEERMQRWVQKFSYPKHTQELKPEGQHFKSVAERQGGKKGPENVNKSVYPRGRRPKLMTSIMASWPFYQWGMDILGPLPQASQKLKFVIVAIDYFTKCIEAKPLARITGKDVKKFIWDNIVRRFRLSVLTYGSEAVIPTEIGMPTHRTMMIRKDENEDELRLNMDLLQERREAAAIREAKYKTKMEQYYNQKVSLMSFKPNKYVYRMNEASKVEDQGKLGLKWKEPYRVTEAYQNGSYKLQTMRGKEVPQTWHVMNLKKCYE</sequence>
<feature type="compositionally biased region" description="Basic and acidic residues" evidence="7">
    <location>
        <begin position="596"/>
        <end position="615"/>
    </location>
</feature>
<dbReference type="InterPro" id="IPR041373">
    <property type="entry name" value="RT_RNaseH"/>
</dbReference>
<protein>
    <submittedName>
        <fullName evidence="9">Gypsy retrotransposon integrase-like protein 1</fullName>
    </submittedName>
</protein>
<evidence type="ECO:0000256" key="2">
    <source>
        <dbReference type="ARBA" id="ARBA00022695"/>
    </source>
</evidence>
<dbReference type="GO" id="GO:0003676">
    <property type="term" value="F:nucleic acid binding"/>
    <property type="evidence" value="ECO:0007669"/>
    <property type="project" value="InterPro"/>
</dbReference>
<dbReference type="GO" id="GO:0016787">
    <property type="term" value="F:hydrolase activity"/>
    <property type="evidence" value="ECO:0007669"/>
    <property type="project" value="UniProtKB-KW"/>
</dbReference>
<dbReference type="Pfam" id="PF17917">
    <property type="entry name" value="RT_RNaseH"/>
    <property type="match status" value="1"/>
</dbReference>
<evidence type="ECO:0000256" key="1">
    <source>
        <dbReference type="ARBA" id="ARBA00022679"/>
    </source>
</evidence>
<dbReference type="PANTHER" id="PTHR48475">
    <property type="entry name" value="RIBONUCLEASE H"/>
    <property type="match status" value="1"/>
</dbReference>
<keyword evidence="4" id="KW-0255">Endonuclease</keyword>
<feature type="region of interest" description="Disordered" evidence="7">
    <location>
        <begin position="593"/>
        <end position="615"/>
    </location>
</feature>
<dbReference type="InterPro" id="IPR043502">
    <property type="entry name" value="DNA/RNA_pol_sf"/>
</dbReference>
<keyword evidence="5" id="KW-0378">Hydrolase</keyword>
<dbReference type="GO" id="GO:0003964">
    <property type="term" value="F:RNA-directed DNA polymerase activity"/>
    <property type="evidence" value="ECO:0007669"/>
    <property type="project" value="UniProtKB-KW"/>
</dbReference>
<dbReference type="SUPFAM" id="SSF53098">
    <property type="entry name" value="Ribonuclease H-like"/>
    <property type="match status" value="1"/>
</dbReference>
<keyword evidence="6" id="KW-0695">RNA-directed DNA polymerase</keyword>
<name>A0A6L2JE80_TANCI</name>
<evidence type="ECO:0000256" key="3">
    <source>
        <dbReference type="ARBA" id="ARBA00022722"/>
    </source>
</evidence>
<dbReference type="EMBL" id="BKCJ010000665">
    <property type="protein sequence ID" value="GEU35206.1"/>
    <property type="molecule type" value="Genomic_DNA"/>
</dbReference>
<organism evidence="9">
    <name type="scientific">Tanacetum cinerariifolium</name>
    <name type="common">Dalmatian daisy</name>
    <name type="synonym">Chrysanthemum cinerariifolium</name>
    <dbReference type="NCBI Taxonomy" id="118510"/>
    <lineage>
        <taxon>Eukaryota</taxon>
        <taxon>Viridiplantae</taxon>
        <taxon>Streptophyta</taxon>
        <taxon>Embryophyta</taxon>
        <taxon>Tracheophyta</taxon>
        <taxon>Spermatophyta</taxon>
        <taxon>Magnoliopsida</taxon>
        <taxon>eudicotyledons</taxon>
        <taxon>Gunneridae</taxon>
        <taxon>Pentapetalae</taxon>
        <taxon>asterids</taxon>
        <taxon>campanulids</taxon>
        <taxon>Asterales</taxon>
        <taxon>Asteraceae</taxon>
        <taxon>Asteroideae</taxon>
        <taxon>Anthemideae</taxon>
        <taxon>Anthemidinae</taxon>
        <taxon>Tanacetum</taxon>
    </lineage>
</organism>
<proteinExistence type="predicted"/>
<keyword evidence="3" id="KW-0540">Nuclease</keyword>
<reference evidence="9" key="1">
    <citation type="journal article" date="2019" name="Sci. Rep.">
        <title>Draft genome of Tanacetum cinerariifolium, the natural source of mosquito coil.</title>
        <authorList>
            <person name="Yamashiro T."/>
            <person name="Shiraishi A."/>
            <person name="Satake H."/>
            <person name="Nakayama K."/>
        </authorList>
    </citation>
    <scope>NUCLEOTIDE SEQUENCE</scope>
</reference>
<evidence type="ECO:0000313" key="9">
    <source>
        <dbReference type="EMBL" id="GEU35206.1"/>
    </source>
</evidence>
<evidence type="ECO:0000259" key="8">
    <source>
        <dbReference type="Pfam" id="PF17917"/>
    </source>
</evidence>
<dbReference type="SUPFAM" id="SSF56672">
    <property type="entry name" value="DNA/RNA polymerases"/>
    <property type="match status" value="1"/>
</dbReference>
<keyword evidence="2" id="KW-0548">Nucleotidyltransferase</keyword>
<evidence type="ECO:0000256" key="7">
    <source>
        <dbReference type="SAM" id="MobiDB-lite"/>
    </source>
</evidence>
<evidence type="ECO:0000256" key="5">
    <source>
        <dbReference type="ARBA" id="ARBA00022801"/>
    </source>
</evidence>
<feature type="domain" description="Reverse transcriptase RNase H-like" evidence="8">
    <location>
        <begin position="417"/>
        <end position="517"/>
    </location>
</feature>
<dbReference type="GO" id="GO:0004519">
    <property type="term" value="F:endonuclease activity"/>
    <property type="evidence" value="ECO:0007669"/>
    <property type="project" value="UniProtKB-KW"/>
</dbReference>
<dbReference type="AlphaFoldDB" id="A0A6L2JE80"/>
<dbReference type="InterPro" id="IPR012337">
    <property type="entry name" value="RNaseH-like_sf"/>
</dbReference>
<dbReference type="Gene3D" id="3.10.10.10">
    <property type="entry name" value="HIV Type 1 Reverse Transcriptase, subunit A, domain 1"/>
    <property type="match status" value="1"/>
</dbReference>
<dbReference type="InterPro" id="IPR036397">
    <property type="entry name" value="RNaseH_sf"/>
</dbReference>